<protein>
    <submittedName>
        <fullName evidence="2">Uncharacterized protein</fullName>
    </submittedName>
</protein>
<evidence type="ECO:0000313" key="2">
    <source>
        <dbReference type="EMBL" id="VEU75348.1"/>
    </source>
</evidence>
<organism evidence="2 3">
    <name type="scientific">Mycoplasmopsis maculosa</name>
    <dbReference type="NCBI Taxonomy" id="114885"/>
    <lineage>
        <taxon>Bacteria</taxon>
        <taxon>Bacillati</taxon>
        <taxon>Mycoplasmatota</taxon>
        <taxon>Mycoplasmoidales</taxon>
        <taxon>Metamycoplasmataceae</taxon>
        <taxon>Mycoplasmopsis</taxon>
    </lineage>
</organism>
<keyword evidence="1" id="KW-0812">Transmembrane</keyword>
<evidence type="ECO:0000313" key="3">
    <source>
        <dbReference type="Proteomes" id="UP000290243"/>
    </source>
</evidence>
<accession>A0A449B476</accession>
<feature type="transmembrane region" description="Helical" evidence="1">
    <location>
        <begin position="12"/>
        <end position="35"/>
    </location>
</feature>
<reference evidence="2 3" key="1">
    <citation type="submission" date="2019-01" db="EMBL/GenBank/DDBJ databases">
        <authorList>
            <consortium name="Pathogen Informatics"/>
        </authorList>
    </citation>
    <scope>NUCLEOTIDE SEQUENCE [LARGE SCALE GENOMIC DNA]</scope>
    <source>
        <strain evidence="2 3">NCTC10168</strain>
    </source>
</reference>
<keyword evidence="3" id="KW-1185">Reference proteome</keyword>
<sequence>MIFQRKNLNKYIIGGLITAIIALIILIVSSLNWHWTNSDVIYIAKHYKGEMEVRFFYQIFYGFLTISSAAFIIFQIIFIPLSIQSYKKTEFKLDNDKLFINYSEYECKQLNKKWSINLKPNNVINILEINEMEITNPLIAKKVTSFLFIKLNNGELYPLPNLVDSLNCKKIIESKIKELKISN</sequence>
<name>A0A449B476_9BACT</name>
<dbReference type="EMBL" id="LR215037">
    <property type="protein sequence ID" value="VEU75348.1"/>
    <property type="molecule type" value="Genomic_DNA"/>
</dbReference>
<keyword evidence="1" id="KW-0472">Membrane</keyword>
<evidence type="ECO:0000256" key="1">
    <source>
        <dbReference type="SAM" id="Phobius"/>
    </source>
</evidence>
<feature type="transmembrane region" description="Helical" evidence="1">
    <location>
        <begin position="55"/>
        <end position="83"/>
    </location>
</feature>
<dbReference type="RefSeq" id="WP_129646388.1">
    <property type="nucleotide sequence ID" value="NZ_LR215037.1"/>
</dbReference>
<dbReference type="KEGG" id="mmau:NCTC10168_00266"/>
<dbReference type="AlphaFoldDB" id="A0A449B476"/>
<keyword evidence="1" id="KW-1133">Transmembrane helix</keyword>
<dbReference type="Proteomes" id="UP000290243">
    <property type="component" value="Chromosome"/>
</dbReference>
<gene>
    <name evidence="2" type="ORF">NCTC10168_00266</name>
</gene>
<proteinExistence type="predicted"/>